<organism evidence="1 2">
    <name type="scientific">Pleurodeles waltl</name>
    <name type="common">Iberian ribbed newt</name>
    <dbReference type="NCBI Taxonomy" id="8319"/>
    <lineage>
        <taxon>Eukaryota</taxon>
        <taxon>Metazoa</taxon>
        <taxon>Chordata</taxon>
        <taxon>Craniata</taxon>
        <taxon>Vertebrata</taxon>
        <taxon>Euteleostomi</taxon>
        <taxon>Amphibia</taxon>
        <taxon>Batrachia</taxon>
        <taxon>Caudata</taxon>
        <taxon>Salamandroidea</taxon>
        <taxon>Salamandridae</taxon>
        <taxon>Pleurodelinae</taxon>
        <taxon>Pleurodeles</taxon>
    </lineage>
</organism>
<comment type="caution">
    <text evidence="1">The sequence shown here is derived from an EMBL/GenBank/DDBJ whole genome shotgun (WGS) entry which is preliminary data.</text>
</comment>
<dbReference type="Proteomes" id="UP001066276">
    <property type="component" value="Chromosome 5"/>
</dbReference>
<name>A0AAV7RY80_PLEWA</name>
<dbReference type="AlphaFoldDB" id="A0AAV7RY80"/>
<dbReference type="EMBL" id="JANPWB010000009">
    <property type="protein sequence ID" value="KAJ1156667.1"/>
    <property type="molecule type" value="Genomic_DNA"/>
</dbReference>
<proteinExistence type="predicted"/>
<reference evidence="1" key="1">
    <citation type="journal article" date="2022" name="bioRxiv">
        <title>Sequencing and chromosome-scale assembly of the giantPleurodeles waltlgenome.</title>
        <authorList>
            <person name="Brown T."/>
            <person name="Elewa A."/>
            <person name="Iarovenko S."/>
            <person name="Subramanian E."/>
            <person name="Araus A.J."/>
            <person name="Petzold A."/>
            <person name="Susuki M."/>
            <person name="Suzuki K.-i.T."/>
            <person name="Hayashi T."/>
            <person name="Toyoda A."/>
            <person name="Oliveira C."/>
            <person name="Osipova E."/>
            <person name="Leigh N.D."/>
            <person name="Simon A."/>
            <person name="Yun M.H."/>
        </authorList>
    </citation>
    <scope>NUCLEOTIDE SEQUENCE</scope>
    <source>
        <strain evidence="1">20211129_DDA</strain>
        <tissue evidence="1">Liver</tissue>
    </source>
</reference>
<evidence type="ECO:0000313" key="1">
    <source>
        <dbReference type="EMBL" id="KAJ1156667.1"/>
    </source>
</evidence>
<sequence length="75" mass="8905">MADMRPPALLRRKRRQQVDIDTVRAGGCGKESASSWYRHLSEWRHYRRVKSEDYSNKAEQRYCKILIFILAESSC</sequence>
<protein>
    <submittedName>
        <fullName evidence="1">Uncharacterized protein</fullName>
    </submittedName>
</protein>
<evidence type="ECO:0000313" key="2">
    <source>
        <dbReference type="Proteomes" id="UP001066276"/>
    </source>
</evidence>
<keyword evidence="2" id="KW-1185">Reference proteome</keyword>
<gene>
    <name evidence="1" type="ORF">NDU88_009385</name>
</gene>
<accession>A0AAV7RY80</accession>